<feature type="domain" description="HTH luxR-type" evidence="4">
    <location>
        <begin position="148"/>
        <end position="213"/>
    </location>
</feature>
<organism evidence="5 6">
    <name type="scientific">Aliivibrio fischeri</name>
    <name type="common">Vibrio fischeri</name>
    <dbReference type="NCBI Taxonomy" id="668"/>
    <lineage>
        <taxon>Bacteria</taxon>
        <taxon>Pseudomonadati</taxon>
        <taxon>Pseudomonadota</taxon>
        <taxon>Gammaproteobacteria</taxon>
        <taxon>Vibrionales</taxon>
        <taxon>Vibrionaceae</taxon>
        <taxon>Aliivibrio</taxon>
    </lineage>
</organism>
<dbReference type="CDD" id="cd06170">
    <property type="entry name" value="LuxR_C_like"/>
    <property type="match status" value="1"/>
</dbReference>
<dbReference type="PROSITE" id="PS50043">
    <property type="entry name" value="HTH_LUXR_2"/>
    <property type="match status" value="1"/>
</dbReference>
<dbReference type="Gene3D" id="3.40.50.2300">
    <property type="match status" value="1"/>
</dbReference>
<name>A0A510UCD6_ALIFS</name>
<reference evidence="5 6" key="1">
    <citation type="submission" date="2019-07" db="EMBL/GenBank/DDBJ databases">
        <title>Whole genome shotgun sequence of Aliivibrio fischeri NBRC 101058.</title>
        <authorList>
            <person name="Hosoyama A."/>
            <person name="Uohara A."/>
            <person name="Ohji S."/>
            <person name="Ichikawa N."/>
        </authorList>
    </citation>
    <scope>NUCLEOTIDE SEQUENCE [LARGE SCALE GENOMIC DNA]</scope>
    <source>
        <strain evidence="5 6">NBRC 101058</strain>
    </source>
</reference>
<dbReference type="SMART" id="SM00421">
    <property type="entry name" value="HTH_LUXR"/>
    <property type="match status" value="1"/>
</dbReference>
<accession>A0A510UCD6</accession>
<dbReference type="PANTHER" id="PTHR44688">
    <property type="entry name" value="DNA-BINDING TRANSCRIPTIONAL ACTIVATOR DEVR_DOSR"/>
    <property type="match status" value="1"/>
</dbReference>
<gene>
    <name evidence="5" type="ORF">AFI02nite_02520</name>
</gene>
<dbReference type="InterPro" id="IPR036388">
    <property type="entry name" value="WH-like_DNA-bd_sf"/>
</dbReference>
<dbReference type="RefSeq" id="WP_146860895.1">
    <property type="nucleotide sequence ID" value="NZ_BJTZ01000001.1"/>
</dbReference>
<proteinExistence type="predicted"/>
<keyword evidence="3" id="KW-0804">Transcription</keyword>
<evidence type="ECO:0000256" key="1">
    <source>
        <dbReference type="ARBA" id="ARBA00023015"/>
    </source>
</evidence>
<dbReference type="PANTHER" id="PTHR44688:SF16">
    <property type="entry name" value="DNA-BINDING TRANSCRIPTIONAL ACTIVATOR DEVR_DOSR"/>
    <property type="match status" value="1"/>
</dbReference>
<evidence type="ECO:0000259" key="4">
    <source>
        <dbReference type="PROSITE" id="PS50043"/>
    </source>
</evidence>
<dbReference type="Proteomes" id="UP000321787">
    <property type="component" value="Unassembled WGS sequence"/>
</dbReference>
<evidence type="ECO:0000313" key="6">
    <source>
        <dbReference type="Proteomes" id="UP000321787"/>
    </source>
</evidence>
<dbReference type="GO" id="GO:0006355">
    <property type="term" value="P:regulation of DNA-templated transcription"/>
    <property type="evidence" value="ECO:0007669"/>
    <property type="project" value="InterPro"/>
</dbReference>
<dbReference type="Gene3D" id="1.10.10.10">
    <property type="entry name" value="Winged helix-like DNA-binding domain superfamily/Winged helix DNA-binding domain"/>
    <property type="match status" value="1"/>
</dbReference>
<dbReference type="SUPFAM" id="SSF46894">
    <property type="entry name" value="C-terminal effector domain of the bipartite response regulators"/>
    <property type="match status" value="1"/>
</dbReference>
<sequence length="221" mass="24553">MNKYSKIYIVSTNSEWADILIGGLSTIFVSYNFQHLTSLSNLWNIRPRTIVIYDKESLGNPSLNLVSPGERGGEWVIVNAKQCDTESSAGFIALGFSGLIDKAYTIEMLPKAIRTVISGQLWFSREAMSLSLKQATHIGHQSNHSINILAVKYALTVREQQVFLYLLQGSSNKEIAMQMNVSPSTIKCHVSSILLKTGKNGRRQLFSLLVDNEKKVLASTV</sequence>
<comment type="caution">
    <text evidence="5">The sequence shown here is derived from an EMBL/GenBank/DDBJ whole genome shotgun (WGS) entry which is preliminary data.</text>
</comment>
<dbReference type="PRINTS" id="PR00038">
    <property type="entry name" value="HTHLUXR"/>
</dbReference>
<dbReference type="EMBL" id="BJTZ01000001">
    <property type="protein sequence ID" value="GEK12216.1"/>
    <property type="molecule type" value="Genomic_DNA"/>
</dbReference>
<keyword evidence="2" id="KW-0238">DNA-binding</keyword>
<protein>
    <recommendedName>
        <fullName evidence="4">HTH luxR-type domain-containing protein</fullName>
    </recommendedName>
</protein>
<evidence type="ECO:0000313" key="5">
    <source>
        <dbReference type="EMBL" id="GEK12216.1"/>
    </source>
</evidence>
<keyword evidence="1" id="KW-0805">Transcription regulation</keyword>
<dbReference type="GO" id="GO:0003677">
    <property type="term" value="F:DNA binding"/>
    <property type="evidence" value="ECO:0007669"/>
    <property type="project" value="UniProtKB-KW"/>
</dbReference>
<dbReference type="InterPro" id="IPR000792">
    <property type="entry name" value="Tscrpt_reg_LuxR_C"/>
</dbReference>
<evidence type="ECO:0000256" key="3">
    <source>
        <dbReference type="ARBA" id="ARBA00023163"/>
    </source>
</evidence>
<dbReference type="AlphaFoldDB" id="A0A510UCD6"/>
<dbReference type="InterPro" id="IPR016032">
    <property type="entry name" value="Sig_transdc_resp-reg_C-effctor"/>
</dbReference>
<dbReference type="PROSITE" id="PS00622">
    <property type="entry name" value="HTH_LUXR_1"/>
    <property type="match status" value="1"/>
</dbReference>
<dbReference type="Pfam" id="PF00196">
    <property type="entry name" value="GerE"/>
    <property type="match status" value="1"/>
</dbReference>
<evidence type="ECO:0000256" key="2">
    <source>
        <dbReference type="ARBA" id="ARBA00023125"/>
    </source>
</evidence>